<evidence type="ECO:0000313" key="2">
    <source>
        <dbReference type="Proteomes" id="UP000006327"/>
    </source>
</evidence>
<proteinExistence type="predicted"/>
<accession>K6Y244</accession>
<evidence type="ECO:0000313" key="1">
    <source>
        <dbReference type="EMBL" id="GAC18011.1"/>
    </source>
</evidence>
<sequence>MMSGHFDIKMIKLDHDNKHMAAEPQGSVHIGPICFYYYLK</sequence>
<dbReference type="STRING" id="493475.GARC_1030"/>
<comment type="caution">
    <text evidence="1">The sequence shown here is derived from an EMBL/GenBank/DDBJ whole genome shotgun (WGS) entry which is preliminary data.</text>
</comment>
<dbReference type="Proteomes" id="UP000006327">
    <property type="component" value="Unassembled WGS sequence"/>
</dbReference>
<keyword evidence="2" id="KW-1185">Reference proteome</keyword>
<organism evidence="1 2">
    <name type="scientific">Paraglaciecola arctica BSs20135</name>
    <dbReference type="NCBI Taxonomy" id="493475"/>
    <lineage>
        <taxon>Bacteria</taxon>
        <taxon>Pseudomonadati</taxon>
        <taxon>Pseudomonadota</taxon>
        <taxon>Gammaproteobacteria</taxon>
        <taxon>Alteromonadales</taxon>
        <taxon>Alteromonadaceae</taxon>
        <taxon>Paraglaciecola</taxon>
    </lineage>
</organism>
<dbReference type="AlphaFoldDB" id="K6Y244"/>
<dbReference type="EMBL" id="BAEO01000013">
    <property type="protein sequence ID" value="GAC18011.1"/>
    <property type="molecule type" value="Genomic_DNA"/>
</dbReference>
<gene>
    <name evidence="1" type="ORF">GARC_1030</name>
</gene>
<reference evidence="1 2" key="1">
    <citation type="journal article" date="2017" name="Antonie Van Leeuwenhoek">
        <title>Rhizobium rhizosphaerae sp. nov., a novel species isolated from rice rhizosphere.</title>
        <authorList>
            <person name="Zhao J.J."/>
            <person name="Zhang J."/>
            <person name="Zhang R.J."/>
            <person name="Zhang C.W."/>
            <person name="Yin H.Q."/>
            <person name="Zhang X.X."/>
        </authorList>
    </citation>
    <scope>NUCLEOTIDE SEQUENCE [LARGE SCALE GENOMIC DNA]</scope>
    <source>
        <strain evidence="1 2">BSs20135</strain>
    </source>
</reference>
<name>K6Y244_9ALTE</name>
<protein>
    <submittedName>
        <fullName evidence="1">Uncharacterized protein</fullName>
    </submittedName>
</protein>